<feature type="transmembrane region" description="Helical" evidence="7">
    <location>
        <begin position="12"/>
        <end position="38"/>
    </location>
</feature>
<dbReference type="Proteomes" id="UP000055316">
    <property type="component" value="Chromosome"/>
</dbReference>
<evidence type="ECO:0000256" key="6">
    <source>
        <dbReference type="ARBA" id="ARBA00023136"/>
    </source>
</evidence>
<evidence type="ECO:0000256" key="3">
    <source>
        <dbReference type="ARBA" id="ARBA00022475"/>
    </source>
</evidence>
<feature type="transmembrane region" description="Helical" evidence="7">
    <location>
        <begin position="357"/>
        <end position="375"/>
    </location>
</feature>
<proteinExistence type="predicted"/>
<keyword evidence="4 7" id="KW-0812">Transmembrane</keyword>
<gene>
    <name evidence="9" type="ORF">KNN_03524</name>
</gene>
<dbReference type="Gene3D" id="1.20.1250.20">
    <property type="entry name" value="MFS general substrate transporter like domains"/>
    <property type="match status" value="1"/>
</dbReference>
<feature type="transmembrane region" description="Helical" evidence="7">
    <location>
        <begin position="320"/>
        <end position="345"/>
    </location>
</feature>
<dbReference type="GO" id="GO:0005886">
    <property type="term" value="C:plasma membrane"/>
    <property type="evidence" value="ECO:0007669"/>
    <property type="project" value="UniProtKB-SubCell"/>
</dbReference>
<evidence type="ECO:0000256" key="2">
    <source>
        <dbReference type="ARBA" id="ARBA00022448"/>
    </source>
</evidence>
<keyword evidence="6 7" id="KW-0472">Membrane</keyword>
<evidence type="ECO:0000256" key="4">
    <source>
        <dbReference type="ARBA" id="ARBA00022692"/>
    </source>
</evidence>
<comment type="subcellular location">
    <subcellularLocation>
        <location evidence="1">Cell membrane</location>
        <topology evidence="1">Multi-pass membrane protein</topology>
    </subcellularLocation>
</comment>
<feature type="transmembrane region" description="Helical" evidence="7">
    <location>
        <begin position="221"/>
        <end position="246"/>
    </location>
</feature>
<accession>A0A9W3ZWI3</accession>
<dbReference type="PANTHER" id="PTHR43266">
    <property type="entry name" value="MACROLIDE-EFFLUX PROTEIN"/>
    <property type="match status" value="1"/>
</dbReference>
<feature type="transmembrane region" description="Helical" evidence="7">
    <location>
        <begin position="292"/>
        <end position="314"/>
    </location>
</feature>
<dbReference type="InterPro" id="IPR020846">
    <property type="entry name" value="MFS_dom"/>
</dbReference>
<feature type="transmembrane region" description="Helical" evidence="7">
    <location>
        <begin position="102"/>
        <end position="127"/>
    </location>
</feature>
<protein>
    <submittedName>
        <fullName evidence="9">Macrolide-efflux protein</fullName>
    </submittedName>
</protein>
<feature type="transmembrane region" description="Helical" evidence="7">
    <location>
        <begin position="76"/>
        <end position="96"/>
    </location>
</feature>
<name>A0A9W3ZWI3_BACTO</name>
<dbReference type="PROSITE" id="PS50850">
    <property type="entry name" value="MFS"/>
    <property type="match status" value="1"/>
</dbReference>
<feature type="transmembrane region" description="Helical" evidence="7">
    <location>
        <begin position="258"/>
        <end position="280"/>
    </location>
</feature>
<evidence type="ECO:0000259" key="8">
    <source>
        <dbReference type="PROSITE" id="PS50850"/>
    </source>
</evidence>
<dbReference type="GO" id="GO:0022857">
    <property type="term" value="F:transmembrane transporter activity"/>
    <property type="evidence" value="ECO:0007669"/>
    <property type="project" value="InterPro"/>
</dbReference>
<feature type="transmembrane region" description="Helical" evidence="7">
    <location>
        <begin position="171"/>
        <end position="193"/>
    </location>
</feature>
<dbReference type="AlphaFoldDB" id="A0A9W3ZWI3"/>
<dbReference type="Pfam" id="PF07690">
    <property type="entry name" value="MFS_1"/>
    <property type="match status" value="1"/>
</dbReference>
<feature type="transmembrane region" description="Helical" evidence="7">
    <location>
        <begin position="44"/>
        <end position="64"/>
    </location>
</feature>
<feature type="transmembrane region" description="Helical" evidence="7">
    <location>
        <begin position="387"/>
        <end position="405"/>
    </location>
</feature>
<dbReference type="InterPro" id="IPR011701">
    <property type="entry name" value="MFS"/>
</dbReference>
<keyword evidence="2" id="KW-0813">Transport</keyword>
<dbReference type="CDD" id="cd06173">
    <property type="entry name" value="MFS_MefA_like"/>
    <property type="match status" value="1"/>
</dbReference>
<dbReference type="PANTHER" id="PTHR43266:SF9">
    <property type="entry name" value="PERMEASE, MAJOR FACILITATOR SUPERFAMILY-RELATED"/>
    <property type="match status" value="1"/>
</dbReference>
<dbReference type="SUPFAM" id="SSF103473">
    <property type="entry name" value="MFS general substrate transporter"/>
    <property type="match status" value="1"/>
</dbReference>
<evidence type="ECO:0000256" key="1">
    <source>
        <dbReference type="ARBA" id="ARBA00004651"/>
    </source>
</evidence>
<feature type="domain" description="Major facilitator superfamily (MFS) profile" evidence="8">
    <location>
        <begin position="11"/>
        <end position="414"/>
    </location>
</feature>
<dbReference type="InterPro" id="IPR036259">
    <property type="entry name" value="MFS_trans_sf"/>
</dbReference>
<keyword evidence="3" id="KW-1003">Cell membrane</keyword>
<evidence type="ECO:0000313" key="10">
    <source>
        <dbReference type="Proteomes" id="UP000055316"/>
    </source>
</evidence>
<evidence type="ECO:0000313" key="9">
    <source>
        <dbReference type="EMBL" id="BAR84368.1"/>
    </source>
</evidence>
<organism evidence="9 10">
    <name type="scientific">Bacillus thuringiensis subsp. tolworthi</name>
    <dbReference type="NCBI Taxonomy" id="1442"/>
    <lineage>
        <taxon>Bacteria</taxon>
        <taxon>Bacillati</taxon>
        <taxon>Bacillota</taxon>
        <taxon>Bacilli</taxon>
        <taxon>Bacillales</taxon>
        <taxon>Bacillaceae</taxon>
        <taxon>Bacillus</taxon>
        <taxon>Bacillus cereus group</taxon>
    </lineage>
</organism>
<evidence type="ECO:0000256" key="7">
    <source>
        <dbReference type="SAM" id="Phobius"/>
    </source>
</evidence>
<sequence>MPASIQSSLKDFHLMVSGQIITILGSTLLRFALSLYVLDITGRADIFAGLYAVTSIPFLLAPLGGAIADRFNRRNVMVIFDFINAAIVLSFIVLLLTESVSILLIGTIMFLLAVISAMYAPIVMASIPQLVPEKKLEQANGIVNGVQALSNIVAPVLGGILYGIIGLKMLVITSFLAFFLSAILEMFITIPFIKRIQEGHIVPTIVKDMKEGFLYVLKQPFILKAVLLAALLNLILTPLFVVGGPIMLRVTMQSSDTMYGIGMGLIDFATILGALSIGFFAKKLQMRTLYNWMLIIALLVMPVALSVTPFILNLGYYPPFILFILSSLLIAMIMTIVSIYVITVVQKKTPNENLGKVMAIITAVSQCMAPIGQVVYGFMFEGFSTKIYLPIFAISFIMILIAIVTKKILRNEGN</sequence>
<feature type="transmembrane region" description="Helical" evidence="7">
    <location>
        <begin position="148"/>
        <end position="165"/>
    </location>
</feature>
<dbReference type="RefSeq" id="WP_060852135.1">
    <property type="nucleotide sequence ID" value="NZ_AP014864.1"/>
</dbReference>
<dbReference type="EMBL" id="AP014864">
    <property type="protein sequence ID" value="BAR84368.1"/>
    <property type="molecule type" value="Genomic_DNA"/>
</dbReference>
<keyword evidence="5 7" id="KW-1133">Transmembrane helix</keyword>
<evidence type="ECO:0000256" key="5">
    <source>
        <dbReference type="ARBA" id="ARBA00022989"/>
    </source>
</evidence>
<reference evidence="9 10" key="1">
    <citation type="submission" date="2015-05" db="EMBL/GenBank/DDBJ databases">
        <title>Whole genome sequence of Bacillus thuringiensis serovar tolworthi Pasteur Institute Standard strain.</title>
        <authorList>
            <person name="Kanda K."/>
            <person name="Nakashima K."/>
            <person name="Nagano Y."/>
        </authorList>
    </citation>
    <scope>NUCLEOTIDE SEQUENCE [LARGE SCALE GENOMIC DNA]</scope>
    <source>
        <strain evidence="9 10">Pasteur Institute Standard strain</strain>
    </source>
</reference>